<dbReference type="EC" id="2.7.11.1" evidence="2"/>
<dbReference type="InterPro" id="IPR011009">
    <property type="entry name" value="Kinase-like_dom_sf"/>
</dbReference>
<dbReference type="SMART" id="SM00220">
    <property type="entry name" value="S_TKc"/>
    <property type="match status" value="1"/>
</dbReference>
<comment type="caution">
    <text evidence="19">The sequence shown here is derived from an EMBL/GenBank/DDBJ whole genome shotgun (WGS) entry which is preliminary data.</text>
</comment>
<dbReference type="GO" id="GO:0004674">
    <property type="term" value="F:protein serine/threonine kinase activity"/>
    <property type="evidence" value="ECO:0007669"/>
    <property type="project" value="UniProtKB-KW"/>
</dbReference>
<dbReference type="GO" id="GO:0005524">
    <property type="term" value="F:ATP binding"/>
    <property type="evidence" value="ECO:0007669"/>
    <property type="project" value="UniProtKB-UniRule"/>
</dbReference>
<keyword evidence="6 17" id="KW-0812">Transmembrane</keyword>
<keyword evidence="9 14" id="KW-0067">ATP-binding</keyword>
<feature type="domain" description="Protein kinase" evidence="18">
    <location>
        <begin position="145"/>
        <end position="424"/>
    </location>
</feature>
<evidence type="ECO:0000256" key="16">
    <source>
        <dbReference type="SAM" id="MobiDB-lite"/>
    </source>
</evidence>
<keyword evidence="7 14" id="KW-0547">Nucleotide-binding</keyword>
<evidence type="ECO:0000256" key="1">
    <source>
        <dbReference type="ARBA" id="ARBA00004167"/>
    </source>
</evidence>
<evidence type="ECO:0000256" key="15">
    <source>
        <dbReference type="RuleBase" id="RU000304"/>
    </source>
</evidence>
<dbReference type="EMBL" id="JAMZMK010006155">
    <property type="protein sequence ID" value="KAI7750420.1"/>
    <property type="molecule type" value="Genomic_DNA"/>
</dbReference>
<dbReference type="PROSITE" id="PS00107">
    <property type="entry name" value="PROTEIN_KINASE_ATP"/>
    <property type="match status" value="1"/>
</dbReference>
<dbReference type="GO" id="GO:0016020">
    <property type="term" value="C:membrane"/>
    <property type="evidence" value="ECO:0007669"/>
    <property type="project" value="UniProtKB-SubCell"/>
</dbReference>
<evidence type="ECO:0000256" key="5">
    <source>
        <dbReference type="ARBA" id="ARBA00022679"/>
    </source>
</evidence>
<dbReference type="Pfam" id="PF07714">
    <property type="entry name" value="PK_Tyr_Ser-Thr"/>
    <property type="match status" value="1"/>
</dbReference>
<keyword evidence="8" id="KW-0418">Kinase</keyword>
<keyword evidence="4" id="KW-0597">Phosphoprotein</keyword>
<evidence type="ECO:0000259" key="18">
    <source>
        <dbReference type="PROSITE" id="PS50011"/>
    </source>
</evidence>
<evidence type="ECO:0000313" key="19">
    <source>
        <dbReference type="EMBL" id="KAI7750420.1"/>
    </source>
</evidence>
<evidence type="ECO:0000256" key="11">
    <source>
        <dbReference type="ARBA" id="ARBA00023136"/>
    </source>
</evidence>
<gene>
    <name evidence="19" type="ORF">M8C21_033744</name>
</gene>
<evidence type="ECO:0000256" key="12">
    <source>
        <dbReference type="ARBA" id="ARBA00047899"/>
    </source>
</evidence>
<accession>A0AAD5CZN7</accession>
<keyword evidence="3 15" id="KW-0723">Serine/threonine-protein kinase</keyword>
<reference evidence="19" key="1">
    <citation type="submission" date="2022-06" db="EMBL/GenBank/DDBJ databases">
        <title>Uncovering the hologenomic basis of an extraordinary plant invasion.</title>
        <authorList>
            <person name="Bieker V.C."/>
            <person name="Martin M.D."/>
            <person name="Gilbert T."/>
            <person name="Hodgins K."/>
            <person name="Battlay P."/>
            <person name="Petersen B."/>
            <person name="Wilson J."/>
        </authorList>
    </citation>
    <scope>NUCLEOTIDE SEQUENCE</scope>
    <source>
        <strain evidence="19">AA19_3_7</strain>
        <tissue evidence="19">Leaf</tissue>
    </source>
</reference>
<dbReference type="PROSITE" id="PS00108">
    <property type="entry name" value="PROTEIN_KINASE_ST"/>
    <property type="match status" value="1"/>
</dbReference>
<comment type="subcellular location">
    <subcellularLocation>
        <location evidence="1">Membrane</location>
        <topology evidence="1">Single-pass membrane protein</topology>
    </subcellularLocation>
</comment>
<sequence length="450" mass="49553">MADSGTTTPSSDHSVTLTSKTPIFGQKLYVIISITVIIVTLILILISLCIRRSLNTKRRRRMRVKHSSGLLPLVSETVKKDDEDDRTVEIKPIIKVVEGKMVNTSSASNESGTSNASSVDNINMSNLGFGRWYGLSELELATRCFATENVVGEGGYGVVYRGVLRDGSVVAVKNLMNNKGQAEKEFKVEVEAIGKVRHKNLVGLIGFCADGDKRLLVYEYIDNGNLEQWLHGDVGPVSPLTWDIRMKIAIGTAKGLAYLHEGLEPKVVHRDVKSSNILLDRNWNAKVSDFGLAKLLGSEKSYVTTRVMGTFGYVSPDYASTGMLNECSDVYSFGVLLMEIVTGRSPVDYSRAPGEMNLVDWFRGMVASRRGEELLDPKISVQPASRSLKRVLLVCLRCIDMDANKRPKMGQIVHMLEADDFPFRTESRPPRDTATLSSGVDAANKVPSTN</sequence>
<dbReference type="InterPro" id="IPR008271">
    <property type="entry name" value="Ser/Thr_kinase_AS"/>
</dbReference>
<comment type="similarity">
    <text evidence="15">Belongs to the protein kinase superfamily.</text>
</comment>
<evidence type="ECO:0000256" key="13">
    <source>
        <dbReference type="ARBA" id="ARBA00048679"/>
    </source>
</evidence>
<evidence type="ECO:0000256" key="17">
    <source>
        <dbReference type="SAM" id="Phobius"/>
    </source>
</evidence>
<dbReference type="Gene3D" id="3.30.200.20">
    <property type="entry name" value="Phosphorylase Kinase, domain 1"/>
    <property type="match status" value="1"/>
</dbReference>
<feature type="transmembrane region" description="Helical" evidence="17">
    <location>
        <begin position="28"/>
        <end position="50"/>
    </location>
</feature>
<organism evidence="19 20">
    <name type="scientific">Ambrosia artemisiifolia</name>
    <name type="common">Common ragweed</name>
    <dbReference type="NCBI Taxonomy" id="4212"/>
    <lineage>
        <taxon>Eukaryota</taxon>
        <taxon>Viridiplantae</taxon>
        <taxon>Streptophyta</taxon>
        <taxon>Embryophyta</taxon>
        <taxon>Tracheophyta</taxon>
        <taxon>Spermatophyta</taxon>
        <taxon>Magnoliopsida</taxon>
        <taxon>eudicotyledons</taxon>
        <taxon>Gunneridae</taxon>
        <taxon>Pentapetalae</taxon>
        <taxon>asterids</taxon>
        <taxon>campanulids</taxon>
        <taxon>Asterales</taxon>
        <taxon>Asteraceae</taxon>
        <taxon>Asteroideae</taxon>
        <taxon>Heliantheae alliance</taxon>
        <taxon>Heliantheae</taxon>
        <taxon>Ambrosia</taxon>
    </lineage>
</organism>
<keyword evidence="11 17" id="KW-0472">Membrane</keyword>
<evidence type="ECO:0000256" key="6">
    <source>
        <dbReference type="ARBA" id="ARBA00022692"/>
    </source>
</evidence>
<dbReference type="AlphaFoldDB" id="A0AAD5CZN7"/>
<feature type="region of interest" description="Disordered" evidence="16">
    <location>
        <begin position="423"/>
        <end position="450"/>
    </location>
</feature>
<name>A0AAD5CZN7_AMBAR</name>
<comment type="catalytic activity">
    <reaction evidence="13">
        <text>L-seryl-[protein] + ATP = O-phospho-L-seryl-[protein] + ADP + H(+)</text>
        <dbReference type="Rhea" id="RHEA:17989"/>
        <dbReference type="Rhea" id="RHEA-COMP:9863"/>
        <dbReference type="Rhea" id="RHEA-COMP:11604"/>
        <dbReference type="ChEBI" id="CHEBI:15378"/>
        <dbReference type="ChEBI" id="CHEBI:29999"/>
        <dbReference type="ChEBI" id="CHEBI:30616"/>
        <dbReference type="ChEBI" id="CHEBI:83421"/>
        <dbReference type="ChEBI" id="CHEBI:456216"/>
        <dbReference type="EC" id="2.7.11.1"/>
    </reaction>
</comment>
<protein>
    <recommendedName>
        <fullName evidence="2">non-specific serine/threonine protein kinase</fullName>
        <ecNumber evidence="2">2.7.11.1</ecNumber>
    </recommendedName>
</protein>
<evidence type="ECO:0000313" key="20">
    <source>
        <dbReference type="Proteomes" id="UP001206925"/>
    </source>
</evidence>
<dbReference type="Proteomes" id="UP001206925">
    <property type="component" value="Unassembled WGS sequence"/>
</dbReference>
<evidence type="ECO:0000256" key="7">
    <source>
        <dbReference type="ARBA" id="ARBA00022741"/>
    </source>
</evidence>
<keyword evidence="10 17" id="KW-1133">Transmembrane helix</keyword>
<comment type="catalytic activity">
    <reaction evidence="12">
        <text>L-threonyl-[protein] + ATP = O-phospho-L-threonyl-[protein] + ADP + H(+)</text>
        <dbReference type="Rhea" id="RHEA:46608"/>
        <dbReference type="Rhea" id="RHEA-COMP:11060"/>
        <dbReference type="Rhea" id="RHEA-COMP:11605"/>
        <dbReference type="ChEBI" id="CHEBI:15378"/>
        <dbReference type="ChEBI" id="CHEBI:30013"/>
        <dbReference type="ChEBI" id="CHEBI:30616"/>
        <dbReference type="ChEBI" id="CHEBI:61977"/>
        <dbReference type="ChEBI" id="CHEBI:456216"/>
        <dbReference type="EC" id="2.7.11.1"/>
    </reaction>
</comment>
<dbReference type="InterPro" id="IPR017441">
    <property type="entry name" value="Protein_kinase_ATP_BS"/>
</dbReference>
<dbReference type="Gene3D" id="1.10.510.10">
    <property type="entry name" value="Transferase(Phosphotransferase) domain 1"/>
    <property type="match status" value="1"/>
</dbReference>
<evidence type="ECO:0000256" key="2">
    <source>
        <dbReference type="ARBA" id="ARBA00012513"/>
    </source>
</evidence>
<dbReference type="PANTHER" id="PTHR47984:SF31">
    <property type="entry name" value="OS03G0227900 PROTEIN"/>
    <property type="match status" value="1"/>
</dbReference>
<dbReference type="InterPro" id="IPR000719">
    <property type="entry name" value="Prot_kinase_dom"/>
</dbReference>
<dbReference type="InterPro" id="IPR001245">
    <property type="entry name" value="Ser-Thr/Tyr_kinase_cat_dom"/>
</dbReference>
<evidence type="ECO:0000256" key="10">
    <source>
        <dbReference type="ARBA" id="ARBA00022989"/>
    </source>
</evidence>
<dbReference type="SUPFAM" id="SSF56112">
    <property type="entry name" value="Protein kinase-like (PK-like)"/>
    <property type="match status" value="1"/>
</dbReference>
<dbReference type="PROSITE" id="PS50011">
    <property type="entry name" value="PROTEIN_KINASE_DOM"/>
    <property type="match status" value="1"/>
</dbReference>
<evidence type="ECO:0000256" key="9">
    <source>
        <dbReference type="ARBA" id="ARBA00022840"/>
    </source>
</evidence>
<dbReference type="FunFam" id="1.10.510.10:FF:000035">
    <property type="entry name" value="Putative receptor-like serine/threonine-protein kinase"/>
    <property type="match status" value="1"/>
</dbReference>
<keyword evidence="5" id="KW-0808">Transferase</keyword>
<evidence type="ECO:0000256" key="8">
    <source>
        <dbReference type="ARBA" id="ARBA00022777"/>
    </source>
</evidence>
<evidence type="ECO:0000256" key="4">
    <source>
        <dbReference type="ARBA" id="ARBA00022553"/>
    </source>
</evidence>
<evidence type="ECO:0000256" key="14">
    <source>
        <dbReference type="PROSITE-ProRule" id="PRU10141"/>
    </source>
</evidence>
<dbReference type="InterPro" id="IPR052232">
    <property type="entry name" value="RLK_Ser/Thr-Kinase"/>
</dbReference>
<keyword evidence="20" id="KW-1185">Reference proteome</keyword>
<dbReference type="PANTHER" id="PTHR47984">
    <property type="entry name" value="OS01G0323000 PROTEIN"/>
    <property type="match status" value="1"/>
</dbReference>
<evidence type="ECO:0000256" key="3">
    <source>
        <dbReference type="ARBA" id="ARBA00022527"/>
    </source>
</evidence>
<feature type="binding site" evidence="14">
    <location>
        <position position="173"/>
    </location>
    <ligand>
        <name>ATP</name>
        <dbReference type="ChEBI" id="CHEBI:30616"/>
    </ligand>
</feature>
<dbReference type="FunFam" id="3.30.200.20:FF:000173">
    <property type="entry name" value="Probable serine/threonine-protein kinase At1g01540"/>
    <property type="match status" value="1"/>
</dbReference>
<dbReference type="CDD" id="cd14066">
    <property type="entry name" value="STKc_IRAK"/>
    <property type="match status" value="1"/>
</dbReference>
<proteinExistence type="inferred from homology"/>